<dbReference type="AlphaFoldDB" id="A0A2R4T9Z3"/>
<evidence type="ECO:0000256" key="1">
    <source>
        <dbReference type="ARBA" id="ARBA00004533"/>
    </source>
</evidence>
<keyword evidence="4" id="KW-0997">Cell inner membrane</keyword>
<evidence type="ECO:0000256" key="7">
    <source>
        <dbReference type="ARBA" id="ARBA00024031"/>
    </source>
</evidence>
<evidence type="ECO:0000256" key="5">
    <source>
        <dbReference type="ARBA" id="ARBA00022729"/>
    </source>
</evidence>
<reference evidence="8 9" key="1">
    <citation type="submission" date="2018-01" db="EMBL/GenBank/DDBJ databases">
        <title>Complete genome sequence of Streptomyces lunaelactis MM109T, a Ferroverdin A producer isolated from cave moonmilk deposits.</title>
        <authorList>
            <person name="Naome A."/>
            <person name="Martinet L."/>
            <person name="Maciejewska M."/>
            <person name="Anderssen S."/>
            <person name="Adam D."/>
            <person name="Tenconi E."/>
            <person name="Deflandre B."/>
            <person name="Arguelles-Arias A."/>
            <person name="Calusinska M."/>
            <person name="Copieters W."/>
            <person name="Karim L."/>
            <person name="Hanikenne M."/>
            <person name="Baurain D."/>
            <person name="van Wezel G."/>
            <person name="Smargiasso N."/>
            <person name="de Pauw E."/>
            <person name="Delfosse P."/>
            <person name="Rigali S."/>
        </authorList>
    </citation>
    <scope>NUCLEOTIDE SEQUENCE [LARGE SCALE GENOMIC DNA]</scope>
    <source>
        <strain evidence="8 9">MM109</strain>
    </source>
</reference>
<protein>
    <submittedName>
        <fullName evidence="8">Nitrate ABC transporter</fullName>
    </submittedName>
</protein>
<dbReference type="PROSITE" id="PS51318">
    <property type="entry name" value="TAT"/>
    <property type="match status" value="1"/>
</dbReference>
<keyword evidence="3" id="KW-1003">Cell membrane</keyword>
<dbReference type="InterPro" id="IPR006311">
    <property type="entry name" value="TAT_signal"/>
</dbReference>
<dbReference type="RefSeq" id="WP_108153234.1">
    <property type="nucleotide sequence ID" value="NZ_CP026304.1"/>
</dbReference>
<dbReference type="CDD" id="cd13553">
    <property type="entry name" value="PBP2_NrtA_CpmA_like"/>
    <property type="match status" value="1"/>
</dbReference>
<name>A0A2R4T9Z3_9ACTN</name>
<gene>
    <name evidence="8" type="ORF">SLUN_30815</name>
</gene>
<dbReference type="GO" id="GO:0005886">
    <property type="term" value="C:plasma membrane"/>
    <property type="evidence" value="ECO:0007669"/>
    <property type="project" value="UniProtKB-SubCell"/>
</dbReference>
<keyword evidence="9" id="KW-1185">Reference proteome</keyword>
<evidence type="ECO:0000313" key="8">
    <source>
        <dbReference type="EMBL" id="AVZ75945.1"/>
    </source>
</evidence>
<dbReference type="Gene3D" id="3.40.190.10">
    <property type="entry name" value="Periplasmic binding protein-like II"/>
    <property type="match status" value="2"/>
</dbReference>
<keyword evidence="6" id="KW-0472">Membrane</keyword>
<dbReference type="PANTHER" id="PTHR30024">
    <property type="entry name" value="ALIPHATIC SULFONATES-BINDING PROTEIN-RELATED"/>
    <property type="match status" value="1"/>
</dbReference>
<dbReference type="PROSITE" id="PS51257">
    <property type="entry name" value="PROKAR_LIPOPROTEIN"/>
    <property type="match status" value="1"/>
</dbReference>
<comment type="similarity">
    <text evidence="7">Belongs to the CmpA/NrtA family.</text>
</comment>
<organism evidence="8 9">
    <name type="scientific">Streptomyces lunaelactis</name>
    <dbReference type="NCBI Taxonomy" id="1535768"/>
    <lineage>
        <taxon>Bacteria</taxon>
        <taxon>Bacillati</taxon>
        <taxon>Actinomycetota</taxon>
        <taxon>Actinomycetes</taxon>
        <taxon>Kitasatosporales</taxon>
        <taxon>Streptomycetaceae</taxon>
        <taxon>Streptomyces</taxon>
    </lineage>
</organism>
<dbReference type="EMBL" id="CP026304">
    <property type="protein sequence ID" value="AVZ75945.1"/>
    <property type="molecule type" value="Genomic_DNA"/>
</dbReference>
<proteinExistence type="inferred from homology"/>
<dbReference type="Pfam" id="PF13379">
    <property type="entry name" value="NMT1_2"/>
    <property type="match status" value="1"/>
</dbReference>
<keyword evidence="5" id="KW-0732">Signal</keyword>
<comment type="subcellular location">
    <subcellularLocation>
        <location evidence="1">Cell inner membrane</location>
    </subcellularLocation>
</comment>
<dbReference type="SUPFAM" id="SSF53850">
    <property type="entry name" value="Periplasmic binding protein-like II"/>
    <property type="match status" value="1"/>
</dbReference>
<evidence type="ECO:0000256" key="3">
    <source>
        <dbReference type="ARBA" id="ARBA00022475"/>
    </source>
</evidence>
<dbReference type="Proteomes" id="UP000244201">
    <property type="component" value="Chromosome"/>
</dbReference>
<dbReference type="InterPro" id="IPR044527">
    <property type="entry name" value="NrtA/CpmA_ABC-bd_dom"/>
</dbReference>
<accession>A0A2R4T9Z3</accession>
<sequence length="410" mass="44465">MENNLGRRGFLRLSGTAALTASLGSALTACGSADKKTSSAKPGRTVRLGFIALTDCAPLVMAKELGYFAERDLNVELIKQASWPATRDNLLNGQIDAAHALFSLPLSVASKIAGKGSTDLKIAMVLNNNGQAITLKKDFADAGYADLGAARALLEKKSPTLAMTFPGGTHDTWLRYWLKATKADLSNVKIVPIPPPQMVANMKVGNMDGYCVGEPWNAVAVQQDIGFTHITTQDIWQHHPEKALVAGAKFAAEKKDVLADVMGAVLKAAKWLDDLDNRKKAATTIGAAKYIKAPAKDIEGRLLGSYELGADLGTKKFSGDQMMFFRDGQTSAPRRGHAIWFLSQYERFGLLKEAPPYTKIADEIILRDLYEEVAAKEGIDVPGDDMSPFHVKLDSTMFDPKKPAEEAKRL</sequence>
<dbReference type="GeneID" id="55659646"/>
<dbReference type="OrthoDB" id="9806288at2"/>
<evidence type="ECO:0000313" key="9">
    <source>
        <dbReference type="Proteomes" id="UP000244201"/>
    </source>
</evidence>
<evidence type="ECO:0000256" key="2">
    <source>
        <dbReference type="ARBA" id="ARBA00022448"/>
    </source>
</evidence>
<dbReference type="PANTHER" id="PTHR30024:SF7">
    <property type="entry name" value="NITRATE_NITRITE BINDING PROTEIN NRTA"/>
    <property type="match status" value="1"/>
</dbReference>
<evidence type="ECO:0000256" key="6">
    <source>
        <dbReference type="ARBA" id="ARBA00023136"/>
    </source>
</evidence>
<keyword evidence="2" id="KW-0813">Transport</keyword>
<dbReference type="KEGG" id="slk:SLUN_30815"/>
<evidence type="ECO:0000256" key="4">
    <source>
        <dbReference type="ARBA" id="ARBA00022519"/>
    </source>
</evidence>